<reference evidence="1 2" key="1">
    <citation type="submission" date="2014-02" db="EMBL/GenBank/DDBJ databases">
        <title>The small core and large imbalanced accessory genome model reveals a collaborative survival strategy of Sorangium cellulosum strains in nature.</title>
        <authorList>
            <person name="Han K."/>
            <person name="Peng R."/>
            <person name="Blom J."/>
            <person name="Li Y.-Z."/>
        </authorList>
    </citation>
    <scope>NUCLEOTIDE SEQUENCE [LARGE SCALE GENOMIC DNA]</scope>
    <source>
        <strain evidence="1 2">So0011-07</strain>
    </source>
</reference>
<name>A0A150RSF0_SORCE</name>
<organism evidence="1 2">
    <name type="scientific">Sorangium cellulosum</name>
    <name type="common">Polyangium cellulosum</name>
    <dbReference type="NCBI Taxonomy" id="56"/>
    <lineage>
        <taxon>Bacteria</taxon>
        <taxon>Pseudomonadati</taxon>
        <taxon>Myxococcota</taxon>
        <taxon>Polyangia</taxon>
        <taxon>Polyangiales</taxon>
        <taxon>Polyangiaceae</taxon>
        <taxon>Sorangium</taxon>
    </lineage>
</organism>
<sequence>MAVCSDSSPKLIAHATQSFPSQSSSSVLAHVSAAGVTSPEHASYPEPSCLQTCVPALQIPTSLVPEGPE</sequence>
<dbReference type="EMBL" id="JEMB01002143">
    <property type="protein sequence ID" value="KYF83197.1"/>
    <property type="molecule type" value="Genomic_DNA"/>
</dbReference>
<protein>
    <submittedName>
        <fullName evidence="1">Uncharacterized protein</fullName>
    </submittedName>
</protein>
<accession>A0A150RSF0</accession>
<proteinExistence type="predicted"/>
<evidence type="ECO:0000313" key="2">
    <source>
        <dbReference type="Proteomes" id="UP000075635"/>
    </source>
</evidence>
<dbReference type="AlphaFoldDB" id="A0A150RSF0"/>
<gene>
    <name evidence="1" type="ORF">BE17_50955</name>
</gene>
<evidence type="ECO:0000313" key="1">
    <source>
        <dbReference type="EMBL" id="KYF83197.1"/>
    </source>
</evidence>
<comment type="caution">
    <text evidence="1">The sequence shown here is derived from an EMBL/GenBank/DDBJ whole genome shotgun (WGS) entry which is preliminary data.</text>
</comment>
<dbReference type="Proteomes" id="UP000075635">
    <property type="component" value="Unassembled WGS sequence"/>
</dbReference>